<protein>
    <recommendedName>
        <fullName evidence="5">Ty3-gypsy retrotransposon protein</fullName>
    </recommendedName>
</protein>
<feature type="region of interest" description="Disordered" evidence="2">
    <location>
        <begin position="539"/>
        <end position="563"/>
    </location>
</feature>
<keyword evidence="1" id="KW-0175">Coiled coil</keyword>
<feature type="region of interest" description="Disordered" evidence="2">
    <location>
        <begin position="353"/>
        <end position="374"/>
    </location>
</feature>
<organism evidence="3 4">
    <name type="scientific">Pyrus ussuriensis x Pyrus communis</name>
    <dbReference type="NCBI Taxonomy" id="2448454"/>
    <lineage>
        <taxon>Eukaryota</taxon>
        <taxon>Viridiplantae</taxon>
        <taxon>Streptophyta</taxon>
        <taxon>Embryophyta</taxon>
        <taxon>Tracheophyta</taxon>
        <taxon>Spermatophyta</taxon>
        <taxon>Magnoliopsida</taxon>
        <taxon>eudicotyledons</taxon>
        <taxon>Gunneridae</taxon>
        <taxon>Pentapetalae</taxon>
        <taxon>rosids</taxon>
        <taxon>fabids</taxon>
        <taxon>Rosales</taxon>
        <taxon>Rosaceae</taxon>
        <taxon>Amygdaloideae</taxon>
        <taxon>Maleae</taxon>
        <taxon>Pyrus</taxon>
    </lineage>
</organism>
<dbReference type="OrthoDB" id="1729438at2759"/>
<dbReference type="PANTHER" id="PTHR33437:SF2">
    <property type="entry name" value="OS06G0361200 PROTEIN"/>
    <property type="match status" value="1"/>
</dbReference>
<keyword evidence="4" id="KW-1185">Reference proteome</keyword>
<feature type="region of interest" description="Disordered" evidence="2">
    <location>
        <begin position="868"/>
        <end position="907"/>
    </location>
</feature>
<comment type="caution">
    <text evidence="3">The sequence shown here is derived from an EMBL/GenBank/DDBJ whole genome shotgun (WGS) entry which is preliminary data.</text>
</comment>
<dbReference type="PANTHER" id="PTHR33437">
    <property type="entry name" value="OS06G0361200 PROTEIN"/>
    <property type="match status" value="1"/>
</dbReference>
<dbReference type="Proteomes" id="UP000327157">
    <property type="component" value="Chromosome 12"/>
</dbReference>
<evidence type="ECO:0008006" key="5">
    <source>
        <dbReference type="Google" id="ProtNLM"/>
    </source>
</evidence>
<reference evidence="4" key="2">
    <citation type="submission" date="2019-10" db="EMBL/GenBank/DDBJ databases">
        <title>A de novo genome assembly of a pear dwarfing rootstock.</title>
        <authorList>
            <person name="Wang F."/>
            <person name="Wang J."/>
            <person name="Li S."/>
            <person name="Zhang Y."/>
            <person name="Fang M."/>
            <person name="Ma L."/>
            <person name="Zhao Y."/>
            <person name="Jiang S."/>
        </authorList>
    </citation>
    <scope>NUCLEOTIDE SEQUENCE [LARGE SCALE GENOMIC DNA]</scope>
</reference>
<sequence>MASRKDQAVPAIKAKNKNIIAASGDISGIITRSKARDLFAAASAPALTLSKEQEHLRYEPVITLASLRASKGESPRKYSESLLSDADSSGSTTMQVMTTGATSIEEQLAQMNEAIAKLTRTVEEKDLQIAALVNQLDAQPDVKVDPIQLQEMIASTIKTQYEGSSHDSVLYSKPYSKKIDALKMPRGYQPPKFMQFDGKGNPKQHVAHFIETCNNAGTEGDYLVKQFVRSLKSIKPRTFEELATRAHDMELSINRHGKKEQIADYKDDKVLGPKVDKATWKPTKEAMTVNTTPVKIPTRSKAIQTEAFRDQEIRRRTLKELEEKTYPFPDSDVVAMLKDLLDKKVIDLPECKRPEDMNRTNSPSNMFSNPSKDSKYKILNPQISRKLPLKDQAVPAIKAKNKNIIAASGDISGIITRSKARDLFAAASAPALTLSKEQEHLRYEPVITLASLRASRGESPRKYSESLLSDADSSGSTTMQVMTTGATSIEEQLAQMNEAIAKLTRTVEEKDLQIAALVNQLDALPDVKVDPIVGLLKKEGDEEDEPPVEKVEEKPKLDQATTSMGSLSIQQLQEMIASTIKTQYEGSSHDSVLYSKPYSKKIDALKMLRGYQPPKFMQFDGKGNPKQHVAHFIETCNNAGTEGDYLVKQFVRSLKSIKPRTFEELATRAHDMELSINRHGKKEQIADYKNDKVLGPKVDKATWKPTKEAMTVNTTPVKIPTRSKAIQTEAFRDQEIRRRTLKELEEKTYPFPDSDVVAMLKDLLDKKVIDLPECKRPEDMNCTDNPRYCKFHRFISHPTEKCFMLKDLIMKLAQKGIIELDLNDVVKSNYTTVTSGSLNSKSSPQPLGACSKTMSVKSSEVEGWTYVTPKKMHKKHRPPPQVRQSERGQSSYRQPSKLHESIEDDEVMTQRSSVAITMRDFFPKDFFNHSVKTPCYEDCKECLSQIA</sequence>
<dbReference type="EMBL" id="SMOL01000143">
    <property type="protein sequence ID" value="KAB2630499.1"/>
    <property type="molecule type" value="Genomic_DNA"/>
</dbReference>
<feature type="compositionally biased region" description="Basic and acidic residues" evidence="2">
    <location>
        <begin position="547"/>
        <end position="557"/>
    </location>
</feature>
<evidence type="ECO:0000313" key="4">
    <source>
        <dbReference type="Proteomes" id="UP000327157"/>
    </source>
</evidence>
<name>A0A5N5HRP5_9ROSA</name>
<reference evidence="3 4" key="1">
    <citation type="submission" date="2019-09" db="EMBL/GenBank/DDBJ databases">
        <authorList>
            <person name="Ou C."/>
        </authorList>
    </citation>
    <scope>NUCLEOTIDE SEQUENCE [LARGE SCALE GENOMIC DNA]</scope>
    <source>
        <strain evidence="3">S2</strain>
        <tissue evidence="3">Leaf</tissue>
    </source>
</reference>
<proteinExistence type="predicted"/>
<feature type="compositionally biased region" description="Polar residues" evidence="2">
    <location>
        <begin position="359"/>
        <end position="371"/>
    </location>
</feature>
<dbReference type="AlphaFoldDB" id="A0A5N5HRP5"/>
<evidence type="ECO:0000256" key="1">
    <source>
        <dbReference type="SAM" id="Coils"/>
    </source>
</evidence>
<reference evidence="3 4" key="3">
    <citation type="submission" date="2019-11" db="EMBL/GenBank/DDBJ databases">
        <title>A de novo genome assembly of a pear dwarfing rootstock.</title>
        <authorList>
            <person name="Wang F."/>
            <person name="Wang J."/>
            <person name="Li S."/>
            <person name="Zhang Y."/>
            <person name="Fang M."/>
            <person name="Ma L."/>
            <person name="Zhao Y."/>
            <person name="Jiang S."/>
        </authorList>
    </citation>
    <scope>NUCLEOTIDE SEQUENCE [LARGE SCALE GENOMIC DNA]</scope>
    <source>
        <strain evidence="3">S2</strain>
        <tissue evidence="3">Leaf</tissue>
    </source>
</reference>
<feature type="coiled-coil region" evidence="1">
    <location>
        <begin position="101"/>
        <end position="135"/>
    </location>
</feature>
<accession>A0A5N5HRP5</accession>
<feature type="coiled-coil region" evidence="1">
    <location>
        <begin position="486"/>
        <end position="520"/>
    </location>
</feature>
<evidence type="ECO:0000313" key="3">
    <source>
        <dbReference type="EMBL" id="KAB2630499.1"/>
    </source>
</evidence>
<evidence type="ECO:0000256" key="2">
    <source>
        <dbReference type="SAM" id="MobiDB-lite"/>
    </source>
</evidence>
<gene>
    <name evidence="3" type="ORF">D8674_008018</name>
</gene>